<dbReference type="InterPro" id="IPR006047">
    <property type="entry name" value="GH13_cat_dom"/>
</dbReference>
<keyword evidence="3 5" id="KW-0326">Glycosidase</keyword>
<evidence type="ECO:0000256" key="4">
    <source>
        <dbReference type="RuleBase" id="RU003615"/>
    </source>
</evidence>
<dbReference type="SMR" id="A0A2M7GBN0"/>
<gene>
    <name evidence="7" type="ORF">COW36_00360</name>
</gene>
<dbReference type="PRINTS" id="PR00110">
    <property type="entry name" value="ALPHAAMYLASE"/>
</dbReference>
<dbReference type="GO" id="GO:0005975">
    <property type="term" value="P:carbohydrate metabolic process"/>
    <property type="evidence" value="ECO:0007669"/>
    <property type="project" value="InterPro"/>
</dbReference>
<name>A0A2M7GBN0_9BACT</name>
<dbReference type="InterPro" id="IPR006046">
    <property type="entry name" value="Alpha_amylase"/>
</dbReference>
<reference evidence="7 8" key="1">
    <citation type="submission" date="2017-09" db="EMBL/GenBank/DDBJ databases">
        <title>Depth-based differentiation of microbial function through sediment-hosted aquifers and enrichment of novel symbionts in the deep terrestrial subsurface.</title>
        <authorList>
            <person name="Probst A.J."/>
            <person name="Ladd B."/>
            <person name="Jarett J.K."/>
            <person name="Geller-Mcgrath D.E."/>
            <person name="Sieber C.M."/>
            <person name="Emerson J.B."/>
            <person name="Anantharaman K."/>
            <person name="Thomas B.C."/>
            <person name="Malmstrom R."/>
            <person name="Stieglmeier M."/>
            <person name="Klingl A."/>
            <person name="Woyke T."/>
            <person name="Ryan C.M."/>
            <person name="Banfield J.F."/>
        </authorList>
    </citation>
    <scope>NUCLEOTIDE SEQUENCE [LARGE SCALE GENOMIC DNA]</scope>
    <source>
        <strain evidence="7">CG17_big_fil_post_rev_8_21_14_2_50_48_46</strain>
    </source>
</reference>
<dbReference type="SMART" id="SM00642">
    <property type="entry name" value="Aamy"/>
    <property type="match status" value="1"/>
</dbReference>
<evidence type="ECO:0000256" key="5">
    <source>
        <dbReference type="RuleBase" id="RU361134"/>
    </source>
</evidence>
<keyword evidence="2 5" id="KW-0378">Hydrolase</keyword>
<dbReference type="Gene3D" id="2.60.40.1180">
    <property type="entry name" value="Golgi alpha-mannosidase II"/>
    <property type="match status" value="1"/>
</dbReference>
<dbReference type="Proteomes" id="UP000231019">
    <property type="component" value="Unassembled WGS sequence"/>
</dbReference>
<dbReference type="CDD" id="cd11353">
    <property type="entry name" value="AmyAc_euk_bac_CMD_like"/>
    <property type="match status" value="1"/>
</dbReference>
<evidence type="ECO:0000256" key="3">
    <source>
        <dbReference type="ARBA" id="ARBA00023295"/>
    </source>
</evidence>
<evidence type="ECO:0000256" key="2">
    <source>
        <dbReference type="ARBA" id="ARBA00022801"/>
    </source>
</evidence>
<proteinExistence type="inferred from homology"/>
<dbReference type="GO" id="GO:0004556">
    <property type="term" value="F:alpha-amylase activity"/>
    <property type="evidence" value="ECO:0007669"/>
    <property type="project" value="UniProtKB-UniRule"/>
</dbReference>
<organism evidence="7 8">
    <name type="scientific">bacterium (Candidatus Blackallbacteria) CG17_big_fil_post_rev_8_21_14_2_50_48_46</name>
    <dbReference type="NCBI Taxonomy" id="2014261"/>
    <lineage>
        <taxon>Bacteria</taxon>
        <taxon>Candidatus Blackallbacteria</taxon>
    </lineage>
</organism>
<comment type="catalytic activity">
    <reaction evidence="5">
        <text>Endohydrolysis of (1-&gt;4)-alpha-D-glucosidic linkages in polysaccharides containing three or more (1-&gt;4)-alpha-linked D-glucose units.</text>
        <dbReference type="EC" id="3.2.1.1"/>
    </reaction>
</comment>
<dbReference type="AlphaFoldDB" id="A0A2M7GBN0"/>
<accession>A0A2M7GBN0</accession>
<dbReference type="Gene3D" id="3.20.20.80">
    <property type="entry name" value="Glycosidases"/>
    <property type="match status" value="1"/>
</dbReference>
<dbReference type="PANTHER" id="PTHR10357:SF210">
    <property type="entry name" value="MALTODEXTRIN GLUCOSIDASE"/>
    <property type="match status" value="1"/>
</dbReference>
<dbReference type="SUPFAM" id="SSF51011">
    <property type="entry name" value="Glycosyl hydrolase domain"/>
    <property type="match status" value="1"/>
</dbReference>
<dbReference type="InterPro" id="IPR032091">
    <property type="entry name" value="Malt_amylase-like_C"/>
</dbReference>
<dbReference type="EC" id="3.2.1.1" evidence="5"/>
<dbReference type="Pfam" id="PF00128">
    <property type="entry name" value="Alpha-amylase"/>
    <property type="match status" value="1"/>
</dbReference>
<dbReference type="GO" id="GO:0043169">
    <property type="term" value="F:cation binding"/>
    <property type="evidence" value="ECO:0007669"/>
    <property type="project" value="InterPro"/>
</dbReference>
<evidence type="ECO:0000256" key="1">
    <source>
        <dbReference type="ARBA" id="ARBA00008061"/>
    </source>
</evidence>
<evidence type="ECO:0000259" key="6">
    <source>
        <dbReference type="SMART" id="SM00642"/>
    </source>
</evidence>
<keyword evidence="5" id="KW-0119">Carbohydrate metabolism</keyword>
<dbReference type="Pfam" id="PF16657">
    <property type="entry name" value="Malt_amylase_C"/>
    <property type="match status" value="1"/>
</dbReference>
<comment type="similarity">
    <text evidence="1 4">Belongs to the glycosyl hydrolase 13 family.</text>
</comment>
<protein>
    <recommendedName>
        <fullName evidence="5">Alpha-amylase</fullName>
        <ecNumber evidence="5">3.2.1.1</ecNumber>
    </recommendedName>
</protein>
<feature type="domain" description="Glycosyl hydrolase family 13 catalytic" evidence="6">
    <location>
        <begin position="13"/>
        <end position="389"/>
    </location>
</feature>
<comment type="caution">
    <text evidence="7">The sequence shown here is derived from an EMBL/GenBank/DDBJ whole genome shotgun (WGS) entry which is preliminary data.</text>
</comment>
<dbReference type="EMBL" id="PFFQ01000004">
    <property type="protein sequence ID" value="PIW19576.1"/>
    <property type="molecule type" value="Genomic_DNA"/>
</dbReference>
<evidence type="ECO:0000313" key="8">
    <source>
        <dbReference type="Proteomes" id="UP000231019"/>
    </source>
</evidence>
<evidence type="ECO:0000313" key="7">
    <source>
        <dbReference type="EMBL" id="PIW19576.1"/>
    </source>
</evidence>
<dbReference type="InterPro" id="IPR017853">
    <property type="entry name" value="GH"/>
</dbReference>
<sequence length="455" mass="53103">MYPHWSHNAFFYHIYPLGMCGAPHHNSDHSAPVPRLELLHAWIPHLVSLGVNAICLGPVFESTSHGYDTRDYYHLDRRLGTHETLAHLVKAFHRAGIRVILDAVFNHTGREFWAFQDLRRNGQNSAYLRWYRHVRFGKRSKKGDPFTYQGWKGHHDLAKLNVRNPAVREHLFGALAQWVDRYEIDGLRLDAADCLDFSFMKRLRKFSHQLSSDFWLMGEVVMGNYRDWVNPQMLDSVTNFEFYHSLHTSHNAKDYHILAHTLERQFGQQGVYRHLPLLNFVDNHDVNRIASLLKEERNLYPLHILLMTLPGVPTLYYGSEWGLEGKRHKWSDKALRPYLPSPELGWQSKHKDLALSLQKLAKIYHQSDALKHGQYQTLQVHAKELAFLRQSPSEHILVAVNASGKNSKLEIPLHHGKGIWEDLLNPGEYFEAKHGRLKISPLYPYWGRILRHRLT</sequence>
<dbReference type="PANTHER" id="PTHR10357">
    <property type="entry name" value="ALPHA-AMYLASE FAMILY MEMBER"/>
    <property type="match status" value="1"/>
</dbReference>
<dbReference type="InterPro" id="IPR013780">
    <property type="entry name" value="Glyco_hydro_b"/>
</dbReference>
<dbReference type="SUPFAM" id="SSF51445">
    <property type="entry name" value="(Trans)glycosidases"/>
    <property type="match status" value="1"/>
</dbReference>